<comment type="catalytic activity">
    <reaction evidence="4">
        <text>(6S)-5-formyl-5,6,7,8-tetrahydrofolate + ATP = (6R)-5,10-methenyltetrahydrofolate + ADP + phosphate</text>
        <dbReference type="Rhea" id="RHEA:10488"/>
        <dbReference type="ChEBI" id="CHEBI:30616"/>
        <dbReference type="ChEBI" id="CHEBI:43474"/>
        <dbReference type="ChEBI" id="CHEBI:57455"/>
        <dbReference type="ChEBI" id="CHEBI:57457"/>
        <dbReference type="ChEBI" id="CHEBI:456216"/>
        <dbReference type="EC" id="6.3.3.2"/>
    </reaction>
</comment>
<dbReference type="Proteomes" id="UP000029443">
    <property type="component" value="Unassembled WGS sequence"/>
</dbReference>
<name>A0ABR4WES7_9GAMM</name>
<comment type="cofactor">
    <cofactor evidence="4">
        <name>Mg(2+)</name>
        <dbReference type="ChEBI" id="CHEBI:18420"/>
    </cofactor>
</comment>
<evidence type="ECO:0000313" key="5">
    <source>
        <dbReference type="EMBL" id="KGD62035.1"/>
    </source>
</evidence>
<accession>A0ABR4WES7</accession>
<dbReference type="NCBIfam" id="TIGR02727">
    <property type="entry name" value="MTHFS_bact"/>
    <property type="match status" value="1"/>
</dbReference>
<protein>
    <recommendedName>
        <fullName evidence="4">5-formyltetrahydrofolate cyclo-ligase</fullName>
        <ecNumber evidence="4">6.3.3.2</ecNumber>
    </recommendedName>
</protein>
<dbReference type="PANTHER" id="PTHR23407">
    <property type="entry name" value="ATPASE INHIBITOR/5-FORMYLTETRAHYDROFOLATE CYCLO-LIGASE"/>
    <property type="match status" value="1"/>
</dbReference>
<evidence type="ECO:0000256" key="4">
    <source>
        <dbReference type="RuleBase" id="RU361279"/>
    </source>
</evidence>
<keyword evidence="2 4" id="KW-0547">Nucleotide-binding</keyword>
<gene>
    <name evidence="5" type="ORF">T9A_01244</name>
</gene>
<reference evidence="5 6" key="1">
    <citation type="submission" date="2012-09" db="EMBL/GenBank/DDBJ databases">
        <title>Genome Sequence of alkane-degrading Bacterium Alcanivorax jadensis T9.</title>
        <authorList>
            <person name="Lai Q."/>
            <person name="Shao Z."/>
        </authorList>
    </citation>
    <scope>NUCLEOTIDE SEQUENCE [LARGE SCALE GENOMIC DNA]</scope>
    <source>
        <strain evidence="5 6">T9</strain>
    </source>
</reference>
<dbReference type="InterPro" id="IPR002698">
    <property type="entry name" value="FTHF_cligase"/>
</dbReference>
<evidence type="ECO:0000256" key="2">
    <source>
        <dbReference type="ARBA" id="ARBA00022741"/>
    </source>
</evidence>
<dbReference type="PIRSF" id="PIRSF006806">
    <property type="entry name" value="FTHF_cligase"/>
    <property type="match status" value="1"/>
</dbReference>
<evidence type="ECO:0000256" key="1">
    <source>
        <dbReference type="ARBA" id="ARBA00010638"/>
    </source>
</evidence>
<dbReference type="InterPro" id="IPR024185">
    <property type="entry name" value="FTHF_cligase-like_sf"/>
</dbReference>
<keyword evidence="4" id="KW-0479">Metal-binding</keyword>
<dbReference type="Gene3D" id="3.40.50.10420">
    <property type="entry name" value="NagB/RpiA/CoA transferase-like"/>
    <property type="match status" value="1"/>
</dbReference>
<sequence>MNLRFKGQTRSGGPGSTLYFCIGQPMTAATRRQLRRQFRQQRRSLTPGQRRRASHRVGAQLDQALGHRPARHLALYLANDGELDLLPGLDHNRFQLATTYLPRLDPIRRGHLQFRLWQRHHPMRPNHYGIAEPAHHYRGRALWALDVILLPAVAFDACGYRLGMGGGYYDRTLAELARRPRRPILVAVGYDFQKVTEGTLPVAPWDQPVDLTVTTGCD</sequence>
<dbReference type="InterPro" id="IPR037171">
    <property type="entry name" value="NagB/RpiA_transferase-like"/>
</dbReference>
<keyword evidence="6" id="KW-1185">Reference proteome</keyword>
<evidence type="ECO:0000256" key="3">
    <source>
        <dbReference type="ARBA" id="ARBA00022840"/>
    </source>
</evidence>
<dbReference type="PANTHER" id="PTHR23407:SF1">
    <property type="entry name" value="5-FORMYLTETRAHYDROFOLATE CYCLO-LIGASE"/>
    <property type="match status" value="1"/>
</dbReference>
<keyword evidence="3 4" id="KW-0067">ATP-binding</keyword>
<dbReference type="EMBL" id="ARXU01000003">
    <property type="protein sequence ID" value="KGD62035.1"/>
    <property type="molecule type" value="Genomic_DNA"/>
</dbReference>
<proteinExistence type="inferred from homology"/>
<dbReference type="EC" id="6.3.3.2" evidence="4"/>
<keyword evidence="4" id="KW-0460">Magnesium</keyword>
<evidence type="ECO:0000313" key="6">
    <source>
        <dbReference type="Proteomes" id="UP000029443"/>
    </source>
</evidence>
<dbReference type="Pfam" id="PF01812">
    <property type="entry name" value="5-FTHF_cyc-lig"/>
    <property type="match status" value="1"/>
</dbReference>
<organism evidence="5 6">
    <name type="scientific">Alcanivorax jadensis T9</name>
    <dbReference type="NCBI Taxonomy" id="1177181"/>
    <lineage>
        <taxon>Bacteria</taxon>
        <taxon>Pseudomonadati</taxon>
        <taxon>Pseudomonadota</taxon>
        <taxon>Gammaproteobacteria</taxon>
        <taxon>Oceanospirillales</taxon>
        <taxon>Alcanivoracaceae</taxon>
        <taxon>Alcanivorax</taxon>
    </lineage>
</organism>
<comment type="similarity">
    <text evidence="1 4">Belongs to the 5-formyltetrahydrofolate cyclo-ligase family.</text>
</comment>
<comment type="caution">
    <text evidence="5">The sequence shown here is derived from an EMBL/GenBank/DDBJ whole genome shotgun (WGS) entry which is preliminary data.</text>
</comment>
<dbReference type="SUPFAM" id="SSF100950">
    <property type="entry name" value="NagB/RpiA/CoA transferase-like"/>
    <property type="match status" value="1"/>
</dbReference>